<dbReference type="EMBL" id="CAMGYJ010000005">
    <property type="protein sequence ID" value="CAI0422573.1"/>
    <property type="molecule type" value="Genomic_DNA"/>
</dbReference>
<keyword evidence="3" id="KW-1185">Reference proteome</keyword>
<keyword evidence="1" id="KW-1133">Transmembrane helix</keyword>
<keyword evidence="1" id="KW-0472">Membrane</keyword>
<evidence type="ECO:0000313" key="3">
    <source>
        <dbReference type="Proteomes" id="UP001154282"/>
    </source>
</evidence>
<evidence type="ECO:0000313" key="2">
    <source>
        <dbReference type="EMBL" id="CAI0422573.1"/>
    </source>
</evidence>
<name>A0AAV0KKB0_9ROSI</name>
<dbReference type="AlphaFoldDB" id="A0AAV0KKB0"/>
<proteinExistence type="predicted"/>
<evidence type="ECO:0000256" key="1">
    <source>
        <dbReference type="SAM" id="Phobius"/>
    </source>
</evidence>
<protein>
    <submittedName>
        <fullName evidence="2">Uncharacterized protein</fullName>
    </submittedName>
</protein>
<organism evidence="2 3">
    <name type="scientific">Linum tenue</name>
    <dbReference type="NCBI Taxonomy" id="586396"/>
    <lineage>
        <taxon>Eukaryota</taxon>
        <taxon>Viridiplantae</taxon>
        <taxon>Streptophyta</taxon>
        <taxon>Embryophyta</taxon>
        <taxon>Tracheophyta</taxon>
        <taxon>Spermatophyta</taxon>
        <taxon>Magnoliopsida</taxon>
        <taxon>eudicotyledons</taxon>
        <taxon>Gunneridae</taxon>
        <taxon>Pentapetalae</taxon>
        <taxon>rosids</taxon>
        <taxon>fabids</taxon>
        <taxon>Malpighiales</taxon>
        <taxon>Linaceae</taxon>
        <taxon>Linum</taxon>
    </lineage>
</organism>
<dbReference type="PANTHER" id="PTHR35990">
    <property type="entry name" value="GAG1AT PROTEIN"/>
    <property type="match status" value="1"/>
</dbReference>
<comment type="caution">
    <text evidence="2">The sequence shown here is derived from an EMBL/GenBank/DDBJ whole genome shotgun (WGS) entry which is preliminary data.</text>
</comment>
<gene>
    <name evidence="2" type="ORF">LITE_LOCUS19188</name>
</gene>
<dbReference type="Proteomes" id="UP001154282">
    <property type="component" value="Unassembled WGS sequence"/>
</dbReference>
<feature type="transmembrane region" description="Helical" evidence="1">
    <location>
        <begin position="9"/>
        <end position="27"/>
    </location>
</feature>
<reference evidence="2" key="1">
    <citation type="submission" date="2022-08" db="EMBL/GenBank/DDBJ databases">
        <authorList>
            <person name="Gutierrez-Valencia J."/>
        </authorList>
    </citation>
    <scope>NUCLEOTIDE SEQUENCE</scope>
</reference>
<dbReference type="PANTHER" id="PTHR35990:SF1">
    <property type="entry name" value="GAG1AT PROTEIN"/>
    <property type="match status" value="1"/>
</dbReference>
<accession>A0AAV0KKB0</accession>
<keyword evidence="1" id="KW-0812">Transmembrane</keyword>
<sequence>MYSGDKKHVLAGIAVISVIFGIPWYLMNRGLIQFYTLSSAYSFIRREGSNL</sequence>